<evidence type="ECO:0000256" key="1">
    <source>
        <dbReference type="ARBA" id="ARBA00009981"/>
    </source>
</evidence>
<dbReference type="Pfam" id="PF02604">
    <property type="entry name" value="PhdYeFM_antitox"/>
    <property type="match status" value="1"/>
</dbReference>
<dbReference type="InterPro" id="IPR006442">
    <property type="entry name" value="Antitoxin_Phd/YefM"/>
</dbReference>
<dbReference type="SUPFAM" id="SSF143120">
    <property type="entry name" value="YefM-like"/>
    <property type="match status" value="1"/>
</dbReference>
<organism evidence="2">
    <name type="scientific">hydrothermal vent metagenome</name>
    <dbReference type="NCBI Taxonomy" id="652676"/>
    <lineage>
        <taxon>unclassified sequences</taxon>
        <taxon>metagenomes</taxon>
        <taxon>ecological metagenomes</taxon>
    </lineage>
</organism>
<gene>
    <name evidence="2" type="ORF">MNBD_IGNAVI01-1819</name>
</gene>
<dbReference type="Gene3D" id="3.40.1620.10">
    <property type="entry name" value="YefM-like domain"/>
    <property type="match status" value="1"/>
</dbReference>
<dbReference type="InterPro" id="IPR036165">
    <property type="entry name" value="YefM-like_sf"/>
</dbReference>
<comment type="similarity">
    <text evidence="1">Belongs to the phD/YefM antitoxin family.</text>
</comment>
<evidence type="ECO:0008006" key="3">
    <source>
        <dbReference type="Google" id="ProtNLM"/>
    </source>
</evidence>
<reference evidence="2" key="1">
    <citation type="submission" date="2018-06" db="EMBL/GenBank/DDBJ databases">
        <authorList>
            <person name="Zhirakovskaya E."/>
        </authorList>
    </citation>
    <scope>NUCLEOTIDE SEQUENCE</scope>
</reference>
<evidence type="ECO:0000313" key="2">
    <source>
        <dbReference type="EMBL" id="VAX18891.1"/>
    </source>
</evidence>
<name>A0A3B1BWL2_9ZZZZ</name>
<dbReference type="EMBL" id="UOGD01000119">
    <property type="protein sequence ID" value="VAX18891.1"/>
    <property type="molecule type" value="Genomic_DNA"/>
</dbReference>
<accession>A0A3B1BWL2</accession>
<proteinExistence type="inferred from homology"/>
<protein>
    <recommendedName>
        <fullName evidence="3">YefM protein (Antitoxin to YoeB)</fullName>
    </recommendedName>
</protein>
<sequence>MLTTSISDFRKDIKKYLDNVTENFETLIINRGKDSGVVVISLDEYNSLNATQHELSSRINEIRLDSAIEKLKSNSSFQKDLIDS</sequence>
<dbReference type="AlphaFoldDB" id="A0A3B1BWL2"/>
<dbReference type="NCBIfam" id="TIGR01552">
    <property type="entry name" value="phd_fam"/>
    <property type="match status" value="1"/>
</dbReference>